<organism evidence="1 2">
    <name type="scientific">Acinetobacter phage CAP7</name>
    <dbReference type="NCBI Taxonomy" id="2822590"/>
    <lineage>
        <taxon>Viruses</taxon>
        <taxon>Riboviria</taxon>
        <taxon>Orthornavirae</taxon>
        <taxon>Duplornaviricota</taxon>
        <taxon>Vidaverviricetes</taxon>
        <taxon>Mindivirales</taxon>
        <taxon>Cystoviridae</taxon>
        <taxon>Zetacystovirus</taxon>
        <taxon>Zetacystovirus CAP</taxon>
    </lineage>
</organism>
<sequence length="727" mass="79659">MSALLQALKEIKTATVREIDWTLGGLPNLTTAQRGAFALINSHYMSLNCYEEQSLESLLQFSCIEIAKSPQTMMQLSALLRNPQVLSSIAAKIVTPDRVQKTNVPTIYLPRLQAVIADMLAKIDSSIKGIANVYHPIVDVYTYLIGTPIAKAGMLVKGEGSYVVAMDKNMVPTWDQIKGYALAQILRNHIEKAPVADLIRDKQVMGSLLLQPLAHAFSALSGQILSIHDRWAAFDRLGFLAAVLTLRLEEDYPEFKDLRSHPEVVAFLNNHTLVHLAVKRYEQDVSSKTTLAAGSISSATFSAQAQGLVTTMTSTPELTVVALADFVKNTSVAWIGTAERDLAGVVVSPRFKISDLKVDVSYVDRRVSRGEACLSMLPLEALEPTLSAALKPAQRMVETDAIDFYNVYADAVLASAEKTKGANPIVIGFKADEVYLEHLAAALATEISYNREGEITYLFSPNVPDYNHLLNVSGTSSYLKATRDAALVIAFASTVADAEGLRVINRADSAWHVGAQNINRDLRQIPFRGYINADGAIGESDLIFPDRKNTLDQQDDYTFKFGADSITVQISFYELLMNQKSFFSANEKNVVIAHRQPMVAQSVTEFLTTSVALYKACDAQSRDAISTAFADYLGDFFENGAVAALVSGIRSMLAHTAENPTTRRQRSVTLRQINVAVATYKDVAMKLLLRCAVIDRPTYDAVVSSELYNSAVVNAVLRSKVKADPLH</sequence>
<accession>A0A9E6X7D4</accession>
<dbReference type="Proteomes" id="UP001054874">
    <property type="component" value="Genome"/>
</dbReference>
<keyword evidence="2" id="KW-1185">Reference proteome</keyword>
<evidence type="ECO:0000313" key="2">
    <source>
        <dbReference type="Proteomes" id="UP001054874"/>
    </source>
</evidence>
<dbReference type="EMBL" id="MZ558516">
    <property type="protein sequence ID" value="UBF42576.1"/>
    <property type="molecule type" value="Genomic_RNA"/>
</dbReference>
<proteinExistence type="predicted"/>
<name>A0A9E6X7D4_9VIRU</name>
<evidence type="ECO:0000313" key="1">
    <source>
        <dbReference type="EMBL" id="UBF42576.1"/>
    </source>
</evidence>
<reference evidence="1 2" key="1">
    <citation type="journal article" date="2021" name="Viruses">
        <title>RNA and Sugars, Unique Properties of Bacteriophages Infecting Multidrug Resistant Acinetobacter radioresistens Strain LH6.</title>
        <authorList>
            <person name="Crippen C.S."/>
            <person name="Zhou B."/>
            <person name="Andresen S."/>
            <person name="Patry R.T."/>
            <person name="Muszynski A."/>
            <person name="Parker C.T."/>
            <person name="Cooper K.K."/>
            <person name="Szymanski C.M."/>
        </authorList>
    </citation>
    <scope>NUCLEOTIDE SEQUENCE [LARGE SCALE GENOMIC DNA]</scope>
    <source>
        <strain evidence="1 2">CAP7</strain>
    </source>
</reference>
<protein>
    <submittedName>
        <fullName evidence="1">Uncharacterized protein</fullName>
    </submittedName>
</protein>